<dbReference type="RefSeq" id="WP_016522527.1">
    <property type="nucleotide sequence ID" value="NZ_KE332517.1"/>
</dbReference>
<evidence type="ECO:0000313" key="3">
    <source>
        <dbReference type="Proteomes" id="UP000014634"/>
    </source>
</evidence>
<accession>A0AA87NNJ3</accession>
<dbReference type="Proteomes" id="UP000014634">
    <property type="component" value="Unassembled WGS sequence"/>
</dbReference>
<dbReference type="EMBL" id="ATFE01000003">
    <property type="protein sequence ID" value="EPF29832.1"/>
    <property type="molecule type" value="Genomic_DNA"/>
</dbReference>
<keyword evidence="1" id="KW-0472">Membrane</keyword>
<sequence length="285" mass="31660">MKKSDSENIIPFILSVTAFHVITYFIAGIIASSVFNYKQLFALPIIADYFKPTESQTVYLGPLIQIIRGLLFGLVLLPFRQFLKANKNGWLLLWSVFLVFGIINTPAASPASIEGIIYTKLPLWFHLIGMPEIVLQTLVFSLLVHRKLCPENYRVPKYLTAVIDSFAATCISFFGYTIISILFAFAAKADIDQTEVNIKVLGQFIAPLAATFICAMTGTGKIILKHFVLYAVSALSILIYGKTILASAELLYALSAPILPVTISFLLMNRKRKNGDVLKKQPNTD</sequence>
<feature type="transmembrane region" description="Helical" evidence="1">
    <location>
        <begin position="198"/>
        <end position="215"/>
    </location>
</feature>
<feature type="transmembrane region" description="Helical" evidence="1">
    <location>
        <begin position="251"/>
        <end position="269"/>
    </location>
</feature>
<feature type="transmembrane region" description="Helical" evidence="1">
    <location>
        <begin position="12"/>
        <end position="37"/>
    </location>
</feature>
<proteinExistence type="predicted"/>
<keyword evidence="1" id="KW-0812">Transmembrane</keyword>
<evidence type="ECO:0000313" key="2">
    <source>
        <dbReference type="EMBL" id="EPF29832.1"/>
    </source>
</evidence>
<organism evidence="2 3">
    <name type="scientific">Treponema medium ATCC 700293</name>
    <dbReference type="NCBI Taxonomy" id="1125700"/>
    <lineage>
        <taxon>Bacteria</taxon>
        <taxon>Pseudomonadati</taxon>
        <taxon>Spirochaetota</taxon>
        <taxon>Spirochaetia</taxon>
        <taxon>Spirochaetales</taxon>
        <taxon>Treponemataceae</taxon>
        <taxon>Treponema</taxon>
    </lineage>
</organism>
<keyword evidence="1" id="KW-1133">Transmembrane helix</keyword>
<protein>
    <submittedName>
        <fullName evidence="2">Uncharacterized protein</fullName>
    </submittedName>
</protein>
<name>A0AA87NNJ3_TREMD</name>
<comment type="caution">
    <text evidence="2">The sequence shown here is derived from an EMBL/GenBank/DDBJ whole genome shotgun (WGS) entry which is preliminary data.</text>
</comment>
<feature type="transmembrane region" description="Helical" evidence="1">
    <location>
        <begin position="227"/>
        <end position="245"/>
    </location>
</feature>
<reference evidence="2 3" key="1">
    <citation type="submission" date="2013-04" db="EMBL/GenBank/DDBJ databases">
        <title>The Genome Sequence of Treponema medium ATCC 700293.</title>
        <authorList>
            <consortium name="The Broad Institute Genomics Platform"/>
            <person name="Earl A."/>
            <person name="Ward D."/>
            <person name="Feldgarden M."/>
            <person name="Gevers D."/>
            <person name="Leonetti C."/>
            <person name="Blanton J.M."/>
            <person name="Dewhirst F.E."/>
            <person name="Izard J."/>
            <person name="Walker B."/>
            <person name="Young S."/>
            <person name="Zeng Q."/>
            <person name="Gargeya S."/>
            <person name="Fitzgerald M."/>
            <person name="Haas B."/>
            <person name="Abouelleil A."/>
            <person name="Allen A.W."/>
            <person name="Alvarado L."/>
            <person name="Arachchi H.M."/>
            <person name="Berlin A.M."/>
            <person name="Chapman S.B."/>
            <person name="Gainer-Dewar J."/>
            <person name="Goldberg J."/>
            <person name="Griggs A."/>
            <person name="Gujja S."/>
            <person name="Hansen M."/>
            <person name="Howarth C."/>
            <person name="Imamovic A."/>
            <person name="Ireland A."/>
            <person name="Larimer J."/>
            <person name="McCowan C."/>
            <person name="Murphy C."/>
            <person name="Pearson M."/>
            <person name="Poon T.W."/>
            <person name="Priest M."/>
            <person name="Roberts A."/>
            <person name="Saif S."/>
            <person name="Shea T."/>
            <person name="Sisk P."/>
            <person name="Sykes S."/>
            <person name="Wortman J."/>
            <person name="Nusbaum C."/>
            <person name="Birren B."/>
        </authorList>
    </citation>
    <scope>NUCLEOTIDE SEQUENCE [LARGE SCALE GENOMIC DNA]</scope>
    <source>
        <strain evidence="2 3">ATCC 700293</strain>
    </source>
</reference>
<feature type="transmembrane region" description="Helical" evidence="1">
    <location>
        <begin position="165"/>
        <end position="186"/>
    </location>
</feature>
<dbReference type="AlphaFoldDB" id="A0AA87NNJ3"/>
<gene>
    <name evidence="2" type="ORF">HMPREF9195_00546</name>
</gene>
<feature type="transmembrane region" description="Helical" evidence="1">
    <location>
        <begin position="57"/>
        <end position="79"/>
    </location>
</feature>
<evidence type="ECO:0000256" key="1">
    <source>
        <dbReference type="SAM" id="Phobius"/>
    </source>
</evidence>
<feature type="transmembrane region" description="Helical" evidence="1">
    <location>
        <begin position="123"/>
        <end position="144"/>
    </location>
</feature>
<feature type="transmembrane region" description="Helical" evidence="1">
    <location>
        <begin position="91"/>
        <end position="111"/>
    </location>
</feature>